<gene>
    <name evidence="2" type="ORF">PH362_01705</name>
</gene>
<dbReference type="EMBL" id="JAQMFO010000002">
    <property type="protein sequence ID" value="MDB6370708.1"/>
    <property type="molecule type" value="Genomic_DNA"/>
</dbReference>
<reference evidence="2" key="1">
    <citation type="submission" date="2023-01" db="EMBL/GenBank/DDBJ databases">
        <title>Genome sequencing of Photorhabdus bodei 09-20.</title>
        <authorList>
            <person name="Kalindamar S."/>
            <person name="Kumru S."/>
        </authorList>
    </citation>
    <scope>NUCLEOTIDE SEQUENCE</scope>
    <source>
        <strain evidence="2">09-20</strain>
    </source>
</reference>
<evidence type="ECO:0000256" key="1">
    <source>
        <dbReference type="SAM" id="MobiDB-lite"/>
    </source>
</evidence>
<accession>A0AAW6BCL4</accession>
<name>A0AAW6BCL4_9GAMM</name>
<comment type="caution">
    <text evidence="2">The sequence shown here is derived from an EMBL/GenBank/DDBJ whole genome shotgun (WGS) entry which is preliminary data.</text>
</comment>
<proteinExistence type="predicted"/>
<feature type="region of interest" description="Disordered" evidence="1">
    <location>
        <begin position="57"/>
        <end position="82"/>
    </location>
</feature>
<dbReference type="RefSeq" id="WP_271865683.1">
    <property type="nucleotide sequence ID" value="NZ_JAQMFO010000002.1"/>
</dbReference>
<dbReference type="Proteomes" id="UP001212996">
    <property type="component" value="Unassembled WGS sequence"/>
</dbReference>
<protein>
    <submittedName>
        <fullName evidence="2">Uncharacterized protein</fullName>
    </submittedName>
</protein>
<evidence type="ECO:0000313" key="3">
    <source>
        <dbReference type="Proteomes" id="UP001212996"/>
    </source>
</evidence>
<feature type="compositionally biased region" description="Basic and acidic residues" evidence="1">
    <location>
        <begin position="59"/>
        <end position="82"/>
    </location>
</feature>
<evidence type="ECO:0000313" key="2">
    <source>
        <dbReference type="EMBL" id="MDB6370708.1"/>
    </source>
</evidence>
<organism evidence="2 3">
    <name type="scientific">Photorhabdus bodei</name>
    <dbReference type="NCBI Taxonomy" id="2029681"/>
    <lineage>
        <taxon>Bacteria</taxon>
        <taxon>Pseudomonadati</taxon>
        <taxon>Pseudomonadota</taxon>
        <taxon>Gammaproteobacteria</taxon>
        <taxon>Enterobacterales</taxon>
        <taxon>Morganellaceae</taxon>
        <taxon>Photorhabdus</taxon>
    </lineage>
</organism>
<sequence length="82" mass="9389">MTGVSECSQQRGNLKDDGYISICRGSMYQGYDNALLSSFVLLYLYPMDFKMHLGGKGANPREHRELCDRGERVQPTKKQLER</sequence>
<dbReference type="AlphaFoldDB" id="A0AAW6BCL4"/>